<dbReference type="EMBL" id="JAINUF010000019">
    <property type="protein sequence ID" value="KAJ8337430.1"/>
    <property type="molecule type" value="Genomic_DNA"/>
</dbReference>
<comment type="caution">
    <text evidence="2">The sequence shown here is derived from an EMBL/GenBank/DDBJ whole genome shotgun (WGS) entry which is preliminary data.</text>
</comment>
<proteinExistence type="predicted"/>
<evidence type="ECO:0000313" key="3">
    <source>
        <dbReference type="Proteomes" id="UP001152622"/>
    </source>
</evidence>
<sequence length="154" mass="17835">MLHLFISIKLVNVKCAANHELCVFFHRVERMTPEERARAELDALLYDGADLAEELESQKPGKKKRRKIHEGANIRWRERDQDGNLIPQFPRSCPSTRNCSANQYRAEREPRPEGDVEPQDPTAISSRDEHLQRLQDILGSIYLPSCSRPSDWEI</sequence>
<evidence type="ECO:0000313" key="2">
    <source>
        <dbReference type="EMBL" id="KAJ8337430.1"/>
    </source>
</evidence>
<accession>A0A9Q1EEP8</accession>
<name>A0A9Q1EEP8_SYNKA</name>
<feature type="compositionally biased region" description="Basic and acidic residues" evidence="1">
    <location>
        <begin position="105"/>
        <end position="114"/>
    </location>
</feature>
<feature type="region of interest" description="Disordered" evidence="1">
    <location>
        <begin position="56"/>
        <end position="129"/>
    </location>
</feature>
<dbReference type="Proteomes" id="UP001152622">
    <property type="component" value="Chromosome 19"/>
</dbReference>
<evidence type="ECO:0000256" key="1">
    <source>
        <dbReference type="SAM" id="MobiDB-lite"/>
    </source>
</evidence>
<feature type="compositionally biased region" description="Polar residues" evidence="1">
    <location>
        <begin position="93"/>
        <end position="103"/>
    </location>
</feature>
<feature type="compositionally biased region" description="Basic and acidic residues" evidence="1">
    <location>
        <begin position="69"/>
        <end position="82"/>
    </location>
</feature>
<protein>
    <submittedName>
        <fullName evidence="2">Uncharacterized protein</fullName>
    </submittedName>
</protein>
<dbReference type="AlphaFoldDB" id="A0A9Q1EEP8"/>
<organism evidence="2 3">
    <name type="scientific">Synaphobranchus kaupii</name>
    <name type="common">Kaup's arrowtooth eel</name>
    <dbReference type="NCBI Taxonomy" id="118154"/>
    <lineage>
        <taxon>Eukaryota</taxon>
        <taxon>Metazoa</taxon>
        <taxon>Chordata</taxon>
        <taxon>Craniata</taxon>
        <taxon>Vertebrata</taxon>
        <taxon>Euteleostomi</taxon>
        <taxon>Actinopterygii</taxon>
        <taxon>Neopterygii</taxon>
        <taxon>Teleostei</taxon>
        <taxon>Anguilliformes</taxon>
        <taxon>Synaphobranchidae</taxon>
        <taxon>Synaphobranchus</taxon>
    </lineage>
</organism>
<reference evidence="2" key="1">
    <citation type="journal article" date="2023" name="Science">
        <title>Genome structures resolve the early diversification of teleost fishes.</title>
        <authorList>
            <person name="Parey E."/>
            <person name="Louis A."/>
            <person name="Montfort J."/>
            <person name="Bouchez O."/>
            <person name="Roques C."/>
            <person name="Iampietro C."/>
            <person name="Lluch J."/>
            <person name="Castinel A."/>
            <person name="Donnadieu C."/>
            <person name="Desvignes T."/>
            <person name="Floi Bucao C."/>
            <person name="Jouanno E."/>
            <person name="Wen M."/>
            <person name="Mejri S."/>
            <person name="Dirks R."/>
            <person name="Jansen H."/>
            <person name="Henkel C."/>
            <person name="Chen W.J."/>
            <person name="Zahm M."/>
            <person name="Cabau C."/>
            <person name="Klopp C."/>
            <person name="Thompson A.W."/>
            <person name="Robinson-Rechavi M."/>
            <person name="Braasch I."/>
            <person name="Lecointre G."/>
            <person name="Bobe J."/>
            <person name="Postlethwait J.H."/>
            <person name="Berthelot C."/>
            <person name="Roest Crollius H."/>
            <person name="Guiguen Y."/>
        </authorList>
    </citation>
    <scope>NUCLEOTIDE SEQUENCE</scope>
    <source>
        <strain evidence="2">WJC10195</strain>
    </source>
</reference>
<gene>
    <name evidence="2" type="ORF">SKAU_G00386500</name>
</gene>
<keyword evidence="3" id="KW-1185">Reference proteome</keyword>